<feature type="compositionally biased region" description="Basic and acidic residues" evidence="1">
    <location>
        <begin position="1242"/>
        <end position="1251"/>
    </location>
</feature>
<sequence>MKKSPPLSLGIESFAHNMAYHCMEINSSAQVTFDPKDPFGFRAALEAKQTKIEQDQAEFLANLRRDMDRTAGARVGVSAAPTQPQKQAVAPGANGGAANAQAPLFGPAMVQQVTPSPDQIALKRQRLTTTYDPLNPPADDPTTAEGVRMGVVTDHDGRHWRQQSMRLGRWITQWKDTYPFASEPVDVDELTKAEKNWLDIKFRRRIATRRKPMKMAQGRGCTGRYWSLRRGNRTPSGRLNILSGAQSSGKRVPREDHKSNHASGAADDPDDVFGLPPRSFYRPLPASTARRRNPIFTAPLLKDVLDHFGIHSNQSPELETQLRALVPDDLFAQDHFLEEAHYPKVGDIPSPILGKMRSTIRAAGLVTTESAAPMATTQRPQSGKTVQQEAMRAKERQQFERDILNEAGLDYHDLPPSFRREMTKNILRVQNAGRELNAELRRAAALAAAAAAAAPVVPDIESASRPSAVPRPVFVDAARAAADQNRYWAENGDGNLITYPTSNPRHPRCSPDQLRRLVVLIDDDLSTTHVWVERRSVRTSVRYYVREDRTSGYTVVGRRSPEPTRMVTLGLAEGAELTIKESDVGTIPQHSHLAIVRCVPEVSDLEEPSSRLVDILHGGQRLSVPYNKLGSYLNATIAPSLSEKAPRMVTLSPKSAGPDIVIADVLVGSLSEHTNATIASCHPAVDASEQASQRLVRVYYNGALEHVPDNKLGSYIGGLINPSGEATKLPVPLGRTIDLMRSDGVVVNVPVPCVDQLRHGGATIVSDSSPAASNDERSSDRMVWITQQTDKGDLMVEIPDNHLGFYKGSAISQPKPALPNRIIQYKASLGGISLLPVAEFNNFRHQGSVIIDTLPDYDSLEMPSERLVHVKTRPELTDIAVPDNQLGRYPGSVICAPQSDDAAVDTNPSVESTVNSRIDLSRLVVLALPDGREIRVPVGSVSEQYYNGAKIIRTIPGRNSDEPDSTRLVHITHGSVHADVPDNMLERYQSWLIASPARLEVDVNSSNIPTGVRTLTTSAQSSFWLTAGQILEGDFAVNREARAEDDAQNATTPVNPLLQATIGQYKTPTQGHVTGQGNAPSQDNALVQGIPPTQADDFDDAETNVDYPVAMSAPEFISPSIKEFPNGRPDKHGDLPQLRPPRGDPDEVERLRLVRENMIRKEAVHDYIASAGTSRANIQSRTDSAPPTQPQMARTAKSSRVVKSGRGSNGTRSVRFGPLPTEEETGRSRGTGSRTRSGALYEMERKAEKGK</sequence>
<dbReference type="EMBL" id="JAPEVB010000002">
    <property type="protein sequence ID" value="KAJ4393423.1"/>
    <property type="molecule type" value="Genomic_DNA"/>
</dbReference>
<evidence type="ECO:0000313" key="2">
    <source>
        <dbReference type="EMBL" id="KAJ4393423.1"/>
    </source>
</evidence>
<accession>A0A9W8YXZ2</accession>
<feature type="region of interest" description="Disordered" evidence="1">
    <location>
        <begin position="1116"/>
        <end position="1148"/>
    </location>
</feature>
<protein>
    <submittedName>
        <fullName evidence="2">Uncharacterized protein</fullName>
    </submittedName>
</protein>
<feature type="compositionally biased region" description="Low complexity" evidence="1">
    <location>
        <begin position="87"/>
        <end position="96"/>
    </location>
</feature>
<feature type="region of interest" description="Disordered" evidence="1">
    <location>
        <begin position="232"/>
        <end position="274"/>
    </location>
</feature>
<reference evidence="2" key="1">
    <citation type="submission" date="2022-10" db="EMBL/GenBank/DDBJ databases">
        <title>Tapping the CABI collections for fungal endophytes: first genome assemblies for Collariella, Neodidymelliopsis, Ascochyta clinopodiicola, Didymella pomorum, Didymosphaeria variabile, Neocosmospora piperis and Neocucurbitaria cava.</title>
        <authorList>
            <person name="Hill R."/>
        </authorList>
    </citation>
    <scope>NUCLEOTIDE SEQUENCE</scope>
    <source>
        <strain evidence="2">IMI 355082</strain>
    </source>
</reference>
<feature type="region of interest" description="Disordered" evidence="1">
    <location>
        <begin position="77"/>
        <end position="96"/>
    </location>
</feature>
<dbReference type="OrthoDB" id="10655633at2759"/>
<feature type="compositionally biased region" description="Low complexity" evidence="1">
    <location>
        <begin position="1228"/>
        <end position="1238"/>
    </location>
</feature>
<comment type="caution">
    <text evidence="2">The sequence shown here is derived from an EMBL/GenBank/DDBJ whole genome shotgun (WGS) entry which is preliminary data.</text>
</comment>
<name>A0A9W8YXZ2_9PEZI</name>
<feature type="region of interest" description="Disordered" evidence="1">
    <location>
        <begin position="1170"/>
        <end position="1251"/>
    </location>
</feature>
<feature type="compositionally biased region" description="Polar residues" evidence="1">
    <location>
        <begin position="233"/>
        <end position="249"/>
    </location>
</feature>
<gene>
    <name evidence="2" type="ORF">N0V93_002633</name>
</gene>
<evidence type="ECO:0000313" key="3">
    <source>
        <dbReference type="Proteomes" id="UP001140453"/>
    </source>
</evidence>
<dbReference type="AlphaFoldDB" id="A0A9W8YXZ2"/>
<feature type="compositionally biased region" description="Polar residues" evidence="1">
    <location>
        <begin position="1171"/>
        <end position="1198"/>
    </location>
</feature>
<evidence type="ECO:0000256" key="1">
    <source>
        <dbReference type="SAM" id="MobiDB-lite"/>
    </source>
</evidence>
<keyword evidence="3" id="KW-1185">Reference proteome</keyword>
<proteinExistence type="predicted"/>
<dbReference type="Proteomes" id="UP001140453">
    <property type="component" value="Unassembled WGS sequence"/>
</dbReference>
<organism evidence="2 3">
    <name type="scientific">Gnomoniopsis smithogilvyi</name>
    <dbReference type="NCBI Taxonomy" id="1191159"/>
    <lineage>
        <taxon>Eukaryota</taxon>
        <taxon>Fungi</taxon>
        <taxon>Dikarya</taxon>
        <taxon>Ascomycota</taxon>
        <taxon>Pezizomycotina</taxon>
        <taxon>Sordariomycetes</taxon>
        <taxon>Sordariomycetidae</taxon>
        <taxon>Diaporthales</taxon>
        <taxon>Gnomoniaceae</taxon>
        <taxon>Gnomoniopsis</taxon>
    </lineage>
</organism>